<dbReference type="Gene3D" id="1.20.1250.20">
    <property type="entry name" value="MFS general substrate transporter like domains"/>
    <property type="match status" value="1"/>
</dbReference>
<evidence type="ECO:0000313" key="4">
    <source>
        <dbReference type="WBParaSite" id="HNAJ_0000251201-mRNA-1"/>
    </source>
</evidence>
<dbReference type="Proteomes" id="UP000278807">
    <property type="component" value="Unassembled WGS sequence"/>
</dbReference>
<accession>A0A0R3T624</accession>
<dbReference type="InterPro" id="IPR036259">
    <property type="entry name" value="MFS_trans_sf"/>
</dbReference>
<dbReference type="AlphaFoldDB" id="A0A0R3T624"/>
<name>A0A0R3T624_RODNA</name>
<evidence type="ECO:0000313" key="3">
    <source>
        <dbReference type="Proteomes" id="UP000278807"/>
    </source>
</evidence>
<dbReference type="GO" id="GO:0008028">
    <property type="term" value="F:monocarboxylic acid transmembrane transporter activity"/>
    <property type="evidence" value="ECO:0007669"/>
    <property type="project" value="TreeGrafter"/>
</dbReference>
<proteinExistence type="predicted"/>
<evidence type="ECO:0000313" key="2">
    <source>
        <dbReference type="EMBL" id="VDN98370.1"/>
    </source>
</evidence>
<sequence>MPALCVVFGFTMAANDSLCTIIVIEFLGLSRLVSGLGLCLFCQGFASIFGPPVIGFIIDATESYTVAFTVGGAGILLSGLVMCPAIIRQIQHRQARKRRLEARKRAAIANCAAATGDGILICSSPRDMTPPTSLQIT</sequence>
<dbReference type="PANTHER" id="PTHR11360">
    <property type="entry name" value="MONOCARBOXYLATE TRANSPORTER"/>
    <property type="match status" value="1"/>
</dbReference>
<gene>
    <name evidence="2" type="ORF">HNAJ_LOCUS2511</name>
</gene>
<keyword evidence="1" id="KW-0472">Membrane</keyword>
<keyword evidence="1" id="KW-1133">Transmembrane helix</keyword>
<dbReference type="EMBL" id="UZAE01001235">
    <property type="protein sequence ID" value="VDN98370.1"/>
    <property type="molecule type" value="Genomic_DNA"/>
</dbReference>
<protein>
    <submittedName>
        <fullName evidence="4">MFS domain-containing protein</fullName>
    </submittedName>
</protein>
<dbReference type="SUPFAM" id="SSF103473">
    <property type="entry name" value="MFS general substrate transporter"/>
    <property type="match status" value="1"/>
</dbReference>
<dbReference type="InterPro" id="IPR050327">
    <property type="entry name" value="Proton-linked_MCT"/>
</dbReference>
<reference evidence="4" key="1">
    <citation type="submission" date="2017-02" db="UniProtKB">
        <authorList>
            <consortium name="WormBaseParasite"/>
        </authorList>
    </citation>
    <scope>IDENTIFICATION</scope>
</reference>
<dbReference type="WBParaSite" id="HNAJ_0000251201-mRNA-1">
    <property type="protein sequence ID" value="HNAJ_0000251201-mRNA-1"/>
    <property type="gene ID" value="HNAJ_0000251201"/>
</dbReference>
<dbReference type="STRING" id="102285.A0A0R3T624"/>
<feature type="transmembrane region" description="Helical" evidence="1">
    <location>
        <begin position="36"/>
        <end position="58"/>
    </location>
</feature>
<organism evidence="4">
    <name type="scientific">Rodentolepis nana</name>
    <name type="common">Dwarf tapeworm</name>
    <name type="synonym">Hymenolepis nana</name>
    <dbReference type="NCBI Taxonomy" id="102285"/>
    <lineage>
        <taxon>Eukaryota</taxon>
        <taxon>Metazoa</taxon>
        <taxon>Spiralia</taxon>
        <taxon>Lophotrochozoa</taxon>
        <taxon>Platyhelminthes</taxon>
        <taxon>Cestoda</taxon>
        <taxon>Eucestoda</taxon>
        <taxon>Cyclophyllidea</taxon>
        <taxon>Hymenolepididae</taxon>
        <taxon>Rodentolepis</taxon>
    </lineage>
</organism>
<dbReference type="PANTHER" id="PTHR11360:SF284">
    <property type="entry name" value="EG:103B4.3 PROTEIN-RELATED"/>
    <property type="match status" value="1"/>
</dbReference>
<dbReference type="OrthoDB" id="6509908at2759"/>
<feature type="transmembrane region" description="Helical" evidence="1">
    <location>
        <begin position="64"/>
        <end position="87"/>
    </location>
</feature>
<reference evidence="2 3" key="2">
    <citation type="submission" date="2018-11" db="EMBL/GenBank/DDBJ databases">
        <authorList>
            <consortium name="Pathogen Informatics"/>
        </authorList>
    </citation>
    <scope>NUCLEOTIDE SEQUENCE [LARGE SCALE GENOMIC DNA]</scope>
</reference>
<feature type="transmembrane region" description="Helical" evidence="1">
    <location>
        <begin position="6"/>
        <end position="29"/>
    </location>
</feature>
<evidence type="ECO:0000256" key="1">
    <source>
        <dbReference type="SAM" id="Phobius"/>
    </source>
</evidence>
<keyword evidence="3" id="KW-1185">Reference proteome</keyword>
<keyword evidence="1" id="KW-0812">Transmembrane</keyword>